<dbReference type="PANTHER" id="PTHR45138:SF9">
    <property type="entry name" value="DIGUANYLATE CYCLASE DGCM-RELATED"/>
    <property type="match status" value="1"/>
</dbReference>
<dbReference type="GO" id="GO:1902201">
    <property type="term" value="P:negative regulation of bacterial-type flagellum-dependent cell motility"/>
    <property type="evidence" value="ECO:0007669"/>
    <property type="project" value="TreeGrafter"/>
</dbReference>
<name>K2G700_9BACT</name>
<dbReference type="PROSITE" id="PS50887">
    <property type="entry name" value="GGDEF"/>
    <property type="match status" value="1"/>
</dbReference>
<dbReference type="GO" id="GO:0005886">
    <property type="term" value="C:plasma membrane"/>
    <property type="evidence" value="ECO:0007669"/>
    <property type="project" value="TreeGrafter"/>
</dbReference>
<feature type="domain" description="GGDEF" evidence="1">
    <location>
        <begin position="196"/>
        <end position="333"/>
    </location>
</feature>
<dbReference type="GO" id="GO:0052621">
    <property type="term" value="F:diguanylate cyclase activity"/>
    <property type="evidence" value="ECO:0007669"/>
    <property type="project" value="TreeGrafter"/>
</dbReference>
<dbReference type="Gene3D" id="3.30.70.270">
    <property type="match status" value="1"/>
</dbReference>
<dbReference type="NCBIfam" id="TIGR00254">
    <property type="entry name" value="GGDEF"/>
    <property type="match status" value="1"/>
</dbReference>
<evidence type="ECO:0000259" key="1">
    <source>
        <dbReference type="PROSITE" id="PS50887"/>
    </source>
</evidence>
<dbReference type="Pfam" id="PF00990">
    <property type="entry name" value="GGDEF"/>
    <property type="match status" value="1"/>
</dbReference>
<accession>K2G700</accession>
<dbReference type="InterPro" id="IPR029787">
    <property type="entry name" value="Nucleotide_cyclase"/>
</dbReference>
<dbReference type="SUPFAM" id="SSF55073">
    <property type="entry name" value="Nucleotide cyclase"/>
    <property type="match status" value="1"/>
</dbReference>
<dbReference type="EMBL" id="AMFJ01000042">
    <property type="protein sequence ID" value="EKE30107.1"/>
    <property type="molecule type" value="Genomic_DNA"/>
</dbReference>
<protein>
    <submittedName>
        <fullName evidence="2">Diguanylate cyclase</fullName>
    </submittedName>
</protein>
<sequence length="337" mass="39686">MNKENETNLMNQDLNTIRLNADFIRELLVPLSTFVEDISGLEKVFDELAKILNMNHINLYKVLDNGEYETLCEYSNNANKWGKTDNLVKRNANLLIASRLWRVSAIPMPNFWDNIVIPVWIDNLYLSAWDSKSSRELAKIENSLFELVAWVVANTLRSLKLIHQANTDKLTGLLNRNALEKYLHEGTNPFDRQLTDPKALCMLDIDHFKKFNDQYWHDVWDKVLRHVADICKQYFWEENKVYRFGWEEIIFIIHNNHGNALADYIDCVRQKIADTPLLVENVAYYVNASIGIYALQEHDLKQKDFKHSALKYADQVLYEAKEWWRNQVKVYKRRAGD</sequence>
<comment type="caution">
    <text evidence="2">The sequence shown here is derived from an EMBL/GenBank/DDBJ whole genome shotgun (WGS) entry which is preliminary data.</text>
</comment>
<proteinExistence type="predicted"/>
<dbReference type="InterPro" id="IPR000160">
    <property type="entry name" value="GGDEF_dom"/>
</dbReference>
<dbReference type="InterPro" id="IPR050469">
    <property type="entry name" value="Diguanylate_Cyclase"/>
</dbReference>
<dbReference type="CDD" id="cd01949">
    <property type="entry name" value="GGDEF"/>
    <property type="match status" value="1"/>
</dbReference>
<dbReference type="AlphaFoldDB" id="K2G700"/>
<dbReference type="PANTHER" id="PTHR45138">
    <property type="entry name" value="REGULATORY COMPONENTS OF SENSORY TRANSDUCTION SYSTEM"/>
    <property type="match status" value="1"/>
</dbReference>
<dbReference type="GO" id="GO:0043709">
    <property type="term" value="P:cell adhesion involved in single-species biofilm formation"/>
    <property type="evidence" value="ECO:0007669"/>
    <property type="project" value="TreeGrafter"/>
</dbReference>
<gene>
    <name evidence="2" type="ORF">ACD_2C00042G0001</name>
</gene>
<evidence type="ECO:0000313" key="2">
    <source>
        <dbReference type="EMBL" id="EKE30107.1"/>
    </source>
</evidence>
<reference evidence="2" key="1">
    <citation type="journal article" date="2012" name="Science">
        <title>Fermentation, hydrogen, and sulfur metabolism in multiple uncultivated bacterial phyla.</title>
        <authorList>
            <person name="Wrighton K.C."/>
            <person name="Thomas B.C."/>
            <person name="Sharon I."/>
            <person name="Miller C.S."/>
            <person name="Castelle C.J."/>
            <person name="VerBerkmoes N.C."/>
            <person name="Wilkins M.J."/>
            <person name="Hettich R.L."/>
            <person name="Lipton M.S."/>
            <person name="Williams K.H."/>
            <person name="Long P.E."/>
            <person name="Banfield J.F."/>
        </authorList>
    </citation>
    <scope>NUCLEOTIDE SEQUENCE [LARGE SCALE GENOMIC DNA]</scope>
</reference>
<dbReference type="SMART" id="SM00267">
    <property type="entry name" value="GGDEF"/>
    <property type="match status" value="1"/>
</dbReference>
<organism evidence="2">
    <name type="scientific">uncultured bacterium</name>
    <name type="common">gcode 4</name>
    <dbReference type="NCBI Taxonomy" id="1234023"/>
    <lineage>
        <taxon>Bacteria</taxon>
        <taxon>environmental samples</taxon>
    </lineage>
</organism>
<dbReference type="InterPro" id="IPR043128">
    <property type="entry name" value="Rev_trsase/Diguanyl_cyclase"/>
</dbReference>